<comment type="caution">
    <text evidence="1">The sequence shown here is derived from an EMBL/GenBank/DDBJ whole genome shotgun (WGS) entry which is preliminary data.</text>
</comment>
<dbReference type="Proteomes" id="UP001497680">
    <property type="component" value="Unassembled WGS sequence"/>
</dbReference>
<evidence type="ECO:0000313" key="2">
    <source>
        <dbReference type="Proteomes" id="UP001497680"/>
    </source>
</evidence>
<keyword evidence="2" id="KW-1185">Reference proteome</keyword>
<proteinExistence type="predicted"/>
<dbReference type="EMBL" id="MU394300">
    <property type="protein sequence ID" value="KAI6088674.1"/>
    <property type="molecule type" value="Genomic_DNA"/>
</dbReference>
<gene>
    <name evidence="1" type="ORF">F4821DRAFT_87046</name>
</gene>
<name>A0ACC0D7G1_9PEZI</name>
<reference evidence="1 2" key="1">
    <citation type="journal article" date="2022" name="New Phytol.">
        <title>Ecological generalism drives hyperdiversity of secondary metabolite gene clusters in xylarialean endophytes.</title>
        <authorList>
            <person name="Franco M.E.E."/>
            <person name="Wisecaver J.H."/>
            <person name="Arnold A.E."/>
            <person name="Ju Y.M."/>
            <person name="Slot J.C."/>
            <person name="Ahrendt S."/>
            <person name="Moore L.P."/>
            <person name="Eastman K.E."/>
            <person name="Scott K."/>
            <person name="Konkel Z."/>
            <person name="Mondo S.J."/>
            <person name="Kuo A."/>
            <person name="Hayes R.D."/>
            <person name="Haridas S."/>
            <person name="Andreopoulos B."/>
            <person name="Riley R."/>
            <person name="LaButti K."/>
            <person name="Pangilinan J."/>
            <person name="Lipzen A."/>
            <person name="Amirebrahimi M."/>
            <person name="Yan J."/>
            <person name="Adam C."/>
            <person name="Keymanesh K."/>
            <person name="Ng V."/>
            <person name="Louie K."/>
            <person name="Northen T."/>
            <person name="Drula E."/>
            <person name="Henrissat B."/>
            <person name="Hsieh H.M."/>
            <person name="Youens-Clark K."/>
            <person name="Lutzoni F."/>
            <person name="Miadlikowska J."/>
            <person name="Eastwood D.C."/>
            <person name="Hamelin R.C."/>
            <person name="Grigoriev I.V."/>
            <person name="U'Ren J.M."/>
        </authorList>
    </citation>
    <scope>NUCLEOTIDE SEQUENCE [LARGE SCALE GENOMIC DNA]</scope>
    <source>
        <strain evidence="1 2">ER1909</strain>
    </source>
</reference>
<accession>A0ACC0D7G1</accession>
<protein>
    <submittedName>
        <fullName evidence="1">Uncharacterized protein</fullName>
    </submittedName>
</protein>
<evidence type="ECO:0000313" key="1">
    <source>
        <dbReference type="EMBL" id="KAI6088674.1"/>
    </source>
</evidence>
<sequence>MATHRMITRSRKLTWASLASEIRVMILKAIADQKNPGWASLASVCKEWQYYLERANFSKIKLRVSCLDDFERIVSPQKRALVHHICLNIELPRYSSGCCSKRRSPPEKERFFFRDGIWKLFSILSTWGPADNLALEINAYSSSDRVHWFRNIYLSSDNTEDDEGAISDASRTGILRHDPRHGWMNGQQVRAPPRSAVERLFQPIPSFSKSLPQVTVVTCLIIRRQLRRYLPPSSIADLFTSLDRLEYISWEPWVPQHYQYQLTKQDLLFFALRMYNALRTLNKLVIFEDSPEFYYPFPARPLSLPLGPYHDFGEWRAVVFASKSQDLQHLPLNPLLDPSEWLAAIFASKSQDLQHLAISFMIDAGNFLRYCRPTWSWSRLQSLALTSQFLQDGLENRKKIEVLLRQAGDLVQKMPKMHTFVLWNGGRGHACAFIYRVDRDRASITWRGTWHLELSPAVVKSWQPAAEKLPISELQVKHECIREVVRSHGDAIYYLQLPCQVIEPASLWQIRRE</sequence>
<organism evidence="1 2">
    <name type="scientific">Hypoxylon rubiginosum</name>
    <dbReference type="NCBI Taxonomy" id="110542"/>
    <lineage>
        <taxon>Eukaryota</taxon>
        <taxon>Fungi</taxon>
        <taxon>Dikarya</taxon>
        <taxon>Ascomycota</taxon>
        <taxon>Pezizomycotina</taxon>
        <taxon>Sordariomycetes</taxon>
        <taxon>Xylariomycetidae</taxon>
        <taxon>Xylariales</taxon>
        <taxon>Hypoxylaceae</taxon>
        <taxon>Hypoxylon</taxon>
    </lineage>
</organism>